<dbReference type="SUPFAM" id="SSF52151">
    <property type="entry name" value="FabD/lysophospholipase-like"/>
    <property type="match status" value="1"/>
</dbReference>
<evidence type="ECO:0000256" key="4">
    <source>
        <dbReference type="PROSITE-ProRule" id="PRU01161"/>
    </source>
</evidence>
<dbReference type="RefSeq" id="WP_091348989.1">
    <property type="nucleotide sequence ID" value="NZ_FOIF01000005.1"/>
</dbReference>
<dbReference type="EMBL" id="FOIF01000005">
    <property type="protein sequence ID" value="SES74312.1"/>
    <property type="molecule type" value="Genomic_DNA"/>
</dbReference>
<dbReference type="GO" id="GO:0016787">
    <property type="term" value="F:hydrolase activity"/>
    <property type="evidence" value="ECO:0007669"/>
    <property type="project" value="UniProtKB-UniRule"/>
</dbReference>
<dbReference type="PROSITE" id="PS51635">
    <property type="entry name" value="PNPLA"/>
    <property type="match status" value="1"/>
</dbReference>
<feature type="short sequence motif" description="GXSXG" evidence="4">
    <location>
        <begin position="41"/>
        <end position="45"/>
    </location>
</feature>
<feature type="short sequence motif" description="DGA/G" evidence="4">
    <location>
        <begin position="155"/>
        <end position="157"/>
    </location>
</feature>
<reference evidence="7" key="1">
    <citation type="submission" date="2016-10" db="EMBL/GenBank/DDBJ databases">
        <authorList>
            <person name="Varghese N."/>
            <person name="Submissions S."/>
        </authorList>
    </citation>
    <scope>NUCLEOTIDE SEQUENCE [LARGE SCALE GENOMIC DNA]</scope>
    <source>
        <strain evidence="7">DSM 13577</strain>
    </source>
</reference>
<protein>
    <submittedName>
        <fullName evidence="6">NTE family protein</fullName>
    </submittedName>
</protein>
<dbReference type="PANTHER" id="PTHR14226">
    <property type="entry name" value="NEUROPATHY TARGET ESTERASE/SWISS CHEESE D.MELANOGASTER"/>
    <property type="match status" value="1"/>
</dbReference>
<name>A0A1H9YYX7_9FIRM</name>
<feature type="active site" description="Proton acceptor" evidence="4">
    <location>
        <position position="155"/>
    </location>
</feature>
<evidence type="ECO:0000313" key="7">
    <source>
        <dbReference type="Proteomes" id="UP000243819"/>
    </source>
</evidence>
<feature type="domain" description="PNPLA" evidence="5">
    <location>
        <begin position="10"/>
        <end position="168"/>
    </location>
</feature>
<dbReference type="InterPro" id="IPR002641">
    <property type="entry name" value="PNPLA_dom"/>
</dbReference>
<evidence type="ECO:0000259" key="5">
    <source>
        <dbReference type="PROSITE" id="PS51635"/>
    </source>
</evidence>
<dbReference type="InterPro" id="IPR016035">
    <property type="entry name" value="Acyl_Trfase/lysoPLipase"/>
</dbReference>
<keyword evidence="7" id="KW-1185">Reference proteome</keyword>
<dbReference type="InterPro" id="IPR050301">
    <property type="entry name" value="NTE"/>
</dbReference>
<keyword evidence="1 4" id="KW-0378">Hydrolase</keyword>
<evidence type="ECO:0000256" key="2">
    <source>
        <dbReference type="ARBA" id="ARBA00022963"/>
    </source>
</evidence>
<dbReference type="STRING" id="1120990.SAMN03080614_1005102"/>
<dbReference type="AlphaFoldDB" id="A0A1H9YYX7"/>
<comment type="caution">
    <text evidence="4">Lacks conserved residue(s) required for the propagation of feature annotation.</text>
</comment>
<dbReference type="Proteomes" id="UP000243819">
    <property type="component" value="Unassembled WGS sequence"/>
</dbReference>
<feature type="active site" description="Nucleophile" evidence="4">
    <location>
        <position position="43"/>
    </location>
</feature>
<dbReference type="Pfam" id="PF01734">
    <property type="entry name" value="Patatin"/>
    <property type="match status" value="1"/>
</dbReference>
<dbReference type="Gene3D" id="3.40.1090.10">
    <property type="entry name" value="Cytosolic phospholipase A2 catalytic domain"/>
    <property type="match status" value="2"/>
</dbReference>
<evidence type="ECO:0000313" key="6">
    <source>
        <dbReference type="EMBL" id="SES74312.1"/>
    </source>
</evidence>
<evidence type="ECO:0000256" key="3">
    <source>
        <dbReference type="ARBA" id="ARBA00023098"/>
    </source>
</evidence>
<sequence length="265" mass="29104">MKKDRPRVGLALGAGAARGLAHIGVLRVLTENNIPIDYIAGTSMGALIGSLYAVGISPNMIEKLATNLSNSSWVDLTLPRKGLIAGERIEEMLRLLTRGCNIEETKIPLKLVATDIKNGERVIIDQGPLYKAIRASISIPGIFKPVEYLDRLLVDGALVDRVPASIVREMGADLVIAVDVNTFKPTIDVHNIFDILLQTFDIMERELVKYKKIDADILIQPKVMDIGAMQFSKVDEGVMAGEEACKKVLSKIKEKLGMEELNEKQ</sequence>
<proteinExistence type="predicted"/>
<keyword evidence="3 4" id="KW-0443">Lipid metabolism</keyword>
<dbReference type="PANTHER" id="PTHR14226:SF76">
    <property type="entry name" value="NTE FAMILY PROTEIN RSSA"/>
    <property type="match status" value="1"/>
</dbReference>
<dbReference type="OrthoDB" id="9770965at2"/>
<dbReference type="GO" id="GO:0016042">
    <property type="term" value="P:lipid catabolic process"/>
    <property type="evidence" value="ECO:0007669"/>
    <property type="project" value="UniProtKB-UniRule"/>
</dbReference>
<organism evidence="6 7">
    <name type="scientific">Anaerobranca gottschalkii DSM 13577</name>
    <dbReference type="NCBI Taxonomy" id="1120990"/>
    <lineage>
        <taxon>Bacteria</taxon>
        <taxon>Bacillati</taxon>
        <taxon>Bacillota</taxon>
        <taxon>Clostridia</taxon>
        <taxon>Eubacteriales</taxon>
        <taxon>Proteinivoracaceae</taxon>
        <taxon>Anaerobranca</taxon>
    </lineage>
</organism>
<keyword evidence="2 4" id="KW-0442">Lipid degradation</keyword>
<evidence type="ECO:0000256" key="1">
    <source>
        <dbReference type="ARBA" id="ARBA00022801"/>
    </source>
</evidence>
<accession>A0A1H9YYX7</accession>
<gene>
    <name evidence="6" type="ORF">SAMN03080614_1005102</name>
</gene>